<dbReference type="GO" id="GO:0005886">
    <property type="term" value="C:plasma membrane"/>
    <property type="evidence" value="ECO:0007669"/>
    <property type="project" value="UniProtKB-SubCell"/>
</dbReference>
<dbReference type="PANTHER" id="PTHR30365">
    <property type="entry name" value="CYTOCHROME D UBIQUINOL OXIDASE"/>
    <property type="match status" value="1"/>
</dbReference>
<keyword evidence="10 12" id="KW-0408">Iron</keyword>
<evidence type="ECO:0000256" key="11">
    <source>
        <dbReference type="ARBA" id="ARBA00023136"/>
    </source>
</evidence>
<evidence type="ECO:0000256" key="8">
    <source>
        <dbReference type="ARBA" id="ARBA00022982"/>
    </source>
</evidence>
<keyword evidence="5 12" id="KW-0349">Heme</keyword>
<gene>
    <name evidence="13" type="ORF">IEN85_08625</name>
</gene>
<dbReference type="Pfam" id="PF01654">
    <property type="entry name" value="Cyt_bd_oxida_I"/>
    <property type="match status" value="1"/>
</dbReference>
<dbReference type="PIRSF" id="PIRSF006446">
    <property type="entry name" value="Cyt_quinol_oxidase_1"/>
    <property type="match status" value="1"/>
</dbReference>
<comment type="subcellular location">
    <subcellularLocation>
        <location evidence="1">Cell membrane</location>
        <topology evidence="1">Multi-pass membrane protein</topology>
    </subcellularLocation>
</comment>
<keyword evidence="7 12" id="KW-0479">Metal-binding</keyword>
<evidence type="ECO:0000256" key="6">
    <source>
        <dbReference type="ARBA" id="ARBA00022692"/>
    </source>
</evidence>
<keyword evidence="8 12" id="KW-0249">Electron transport</keyword>
<feature type="transmembrane region" description="Helical" evidence="12">
    <location>
        <begin position="215"/>
        <end position="234"/>
    </location>
</feature>
<dbReference type="RefSeq" id="WP_191616695.1">
    <property type="nucleotide sequence ID" value="NZ_JACYFG010000009.1"/>
</dbReference>
<protein>
    <submittedName>
        <fullName evidence="13">Cytochrome ubiquinol oxidase subunit I</fullName>
    </submittedName>
</protein>
<evidence type="ECO:0000313" key="13">
    <source>
        <dbReference type="EMBL" id="MBD5779557.1"/>
    </source>
</evidence>
<comment type="caution">
    <text evidence="13">The sequence shown here is derived from an EMBL/GenBank/DDBJ whole genome shotgun (WGS) entry which is preliminary data.</text>
</comment>
<feature type="transmembrane region" description="Helical" evidence="12">
    <location>
        <begin position="318"/>
        <end position="342"/>
    </location>
</feature>
<dbReference type="GO" id="GO:0019646">
    <property type="term" value="P:aerobic electron transport chain"/>
    <property type="evidence" value="ECO:0007669"/>
    <property type="project" value="InterPro"/>
</dbReference>
<evidence type="ECO:0000256" key="4">
    <source>
        <dbReference type="ARBA" id="ARBA00022475"/>
    </source>
</evidence>
<evidence type="ECO:0000256" key="12">
    <source>
        <dbReference type="PIRNR" id="PIRNR006446"/>
    </source>
</evidence>
<organism evidence="13 14">
    <name type="scientific">Pelagicoccus enzymogenes</name>
    <dbReference type="NCBI Taxonomy" id="2773457"/>
    <lineage>
        <taxon>Bacteria</taxon>
        <taxon>Pseudomonadati</taxon>
        <taxon>Verrucomicrobiota</taxon>
        <taxon>Opitutia</taxon>
        <taxon>Puniceicoccales</taxon>
        <taxon>Pelagicoccaceae</taxon>
        <taxon>Pelagicoccus</taxon>
    </lineage>
</organism>
<keyword evidence="6 12" id="KW-0812">Transmembrane</keyword>
<dbReference type="GO" id="GO:0016682">
    <property type="term" value="F:oxidoreductase activity, acting on diphenols and related substances as donors, oxygen as acceptor"/>
    <property type="evidence" value="ECO:0007669"/>
    <property type="project" value="TreeGrafter"/>
</dbReference>
<keyword evidence="9 12" id="KW-1133">Transmembrane helix</keyword>
<evidence type="ECO:0000256" key="3">
    <source>
        <dbReference type="ARBA" id="ARBA00022448"/>
    </source>
</evidence>
<keyword evidence="3 12" id="KW-0813">Transport</keyword>
<dbReference type="InterPro" id="IPR002585">
    <property type="entry name" value="Cyt-d_ubiquinol_oxidase_su_1"/>
</dbReference>
<keyword evidence="14" id="KW-1185">Reference proteome</keyword>
<dbReference type="GO" id="GO:0020037">
    <property type="term" value="F:heme binding"/>
    <property type="evidence" value="ECO:0007669"/>
    <property type="project" value="TreeGrafter"/>
</dbReference>
<evidence type="ECO:0000256" key="1">
    <source>
        <dbReference type="ARBA" id="ARBA00004651"/>
    </source>
</evidence>
<evidence type="ECO:0000256" key="5">
    <source>
        <dbReference type="ARBA" id="ARBA00022617"/>
    </source>
</evidence>
<feature type="transmembrane region" description="Helical" evidence="12">
    <location>
        <begin position="354"/>
        <end position="372"/>
    </location>
</feature>
<dbReference type="GO" id="GO:0046872">
    <property type="term" value="F:metal ion binding"/>
    <property type="evidence" value="ECO:0007669"/>
    <property type="project" value="UniProtKB-UniRule"/>
</dbReference>
<evidence type="ECO:0000256" key="2">
    <source>
        <dbReference type="ARBA" id="ARBA00009819"/>
    </source>
</evidence>
<evidence type="ECO:0000256" key="10">
    <source>
        <dbReference type="ARBA" id="ARBA00023004"/>
    </source>
</evidence>
<feature type="transmembrane region" description="Helical" evidence="12">
    <location>
        <begin position="127"/>
        <end position="150"/>
    </location>
</feature>
<proteinExistence type="inferred from homology"/>
<dbReference type="EMBL" id="JACYFG010000009">
    <property type="protein sequence ID" value="MBD5779557.1"/>
    <property type="molecule type" value="Genomic_DNA"/>
</dbReference>
<evidence type="ECO:0000256" key="7">
    <source>
        <dbReference type="ARBA" id="ARBA00022723"/>
    </source>
</evidence>
<accession>A0A927F7A2</accession>
<feature type="transmembrane region" description="Helical" evidence="12">
    <location>
        <begin position="94"/>
        <end position="115"/>
    </location>
</feature>
<feature type="transmembrane region" description="Helical" evidence="12">
    <location>
        <begin position="404"/>
        <end position="425"/>
    </location>
</feature>
<keyword evidence="11 12" id="KW-0472">Membrane</keyword>
<feature type="transmembrane region" description="Helical" evidence="12">
    <location>
        <begin position="181"/>
        <end position="203"/>
    </location>
</feature>
<feature type="transmembrane region" description="Helical" evidence="12">
    <location>
        <begin position="15"/>
        <end position="35"/>
    </location>
</feature>
<dbReference type="GO" id="GO:0070069">
    <property type="term" value="C:cytochrome complex"/>
    <property type="evidence" value="ECO:0007669"/>
    <property type="project" value="UniProtKB-UniRule"/>
</dbReference>
<reference evidence="13" key="1">
    <citation type="submission" date="2020-09" db="EMBL/GenBank/DDBJ databases">
        <title>Pelagicoccus enzymogenes sp. nov. with an EPS production, isolated from marine sediment.</title>
        <authorList>
            <person name="Feng X."/>
        </authorList>
    </citation>
    <scope>NUCLEOTIDE SEQUENCE</scope>
    <source>
        <strain evidence="13">NFK12</strain>
    </source>
</reference>
<feature type="transmembrane region" description="Helical" evidence="12">
    <location>
        <begin position="47"/>
        <end position="74"/>
    </location>
</feature>
<comment type="similarity">
    <text evidence="2 12">Belongs to the cytochrome ubiquinol oxidase subunit 1 family.</text>
</comment>
<dbReference type="PANTHER" id="PTHR30365:SF14">
    <property type="entry name" value="CYTOCHROME BD MENAQUINOL OXIDASE SUBUNIT I-RELATED"/>
    <property type="match status" value="1"/>
</dbReference>
<evidence type="ECO:0000313" key="14">
    <source>
        <dbReference type="Proteomes" id="UP000622317"/>
    </source>
</evidence>
<keyword evidence="4 12" id="KW-1003">Cell membrane</keyword>
<dbReference type="GO" id="GO:0009055">
    <property type="term" value="F:electron transfer activity"/>
    <property type="evidence" value="ECO:0007669"/>
    <property type="project" value="UniProtKB-UniRule"/>
</dbReference>
<evidence type="ECO:0000256" key="9">
    <source>
        <dbReference type="ARBA" id="ARBA00022989"/>
    </source>
</evidence>
<dbReference type="Proteomes" id="UP000622317">
    <property type="component" value="Unassembled WGS sequence"/>
</dbReference>
<sequence length="442" mass="49081">MDAFVLSRIQFAANITFHILFPSITIGLGWLLLYFKFRFQRSKDEKWMELYFLFTKIFALTFSLGVVSGVTMSFQFGTNWPGYMNTVGNIAGPLLAYEVLTAFFLEASMLGIMLFGFRRVKPWVHSLATFLVAAGTSLSAFWILALNSWMHTPTGFEMIDGVAHATSWKEVIFNPSMPYRFAHAVLASGLTVAFLGAGLMAYKRLRGDSGAAVQAGLRSCLFLAAVLAPLQLVVGDLHGTNTRDYQPQKLAAMEALWESGEGVHLSLFALPDEAERENRFEVSVPKLGSLIVTRDPNGYVQGLNDFEGEHPPVAPVYWSFRIMVGTGMLMIFAGLYGAWSLWKRGELPTWFLRLLQWMTLAGWVATVAGWYVTEIGRQPWLVQGVLKAKDAVADIPPANVGVTLAAYLLTYAVLLVAYVTALFYLTRNAKRAGDVNRKPNPQ</sequence>
<name>A0A927F7A2_9BACT</name>
<dbReference type="AlphaFoldDB" id="A0A927F7A2"/>